<dbReference type="EMBL" id="CAMGYJ010000007">
    <property type="protein sequence ID" value="CAI0446093.1"/>
    <property type="molecule type" value="Genomic_DNA"/>
</dbReference>
<reference evidence="2" key="1">
    <citation type="submission" date="2022-08" db="EMBL/GenBank/DDBJ databases">
        <authorList>
            <person name="Gutierrez-Valencia J."/>
        </authorList>
    </citation>
    <scope>NUCLEOTIDE SEQUENCE</scope>
</reference>
<protein>
    <submittedName>
        <fullName evidence="2">Uncharacterized protein</fullName>
    </submittedName>
</protein>
<feature type="region of interest" description="Disordered" evidence="1">
    <location>
        <begin position="1"/>
        <end position="51"/>
    </location>
</feature>
<keyword evidence="3" id="KW-1185">Reference proteome</keyword>
<feature type="compositionally biased region" description="Polar residues" evidence="1">
    <location>
        <begin position="1"/>
        <end position="14"/>
    </location>
</feature>
<feature type="compositionally biased region" description="Polar residues" evidence="1">
    <location>
        <begin position="39"/>
        <end position="51"/>
    </location>
</feature>
<sequence length="51" mass="5399">MEGSSSWGSKTRVSVSRGDDNLPPLPSKKQPQSQASKTAIESGNNRGNINV</sequence>
<accession>A0AAV0MH40</accession>
<evidence type="ECO:0000313" key="2">
    <source>
        <dbReference type="EMBL" id="CAI0446093.1"/>
    </source>
</evidence>
<evidence type="ECO:0000313" key="3">
    <source>
        <dbReference type="Proteomes" id="UP001154282"/>
    </source>
</evidence>
<proteinExistence type="predicted"/>
<gene>
    <name evidence="2" type="ORF">LITE_LOCUS28874</name>
</gene>
<evidence type="ECO:0000256" key="1">
    <source>
        <dbReference type="SAM" id="MobiDB-lite"/>
    </source>
</evidence>
<feature type="compositionally biased region" description="Low complexity" evidence="1">
    <location>
        <begin position="27"/>
        <end position="37"/>
    </location>
</feature>
<dbReference type="Proteomes" id="UP001154282">
    <property type="component" value="Unassembled WGS sequence"/>
</dbReference>
<feature type="non-terminal residue" evidence="2">
    <location>
        <position position="51"/>
    </location>
</feature>
<comment type="caution">
    <text evidence="2">The sequence shown here is derived from an EMBL/GenBank/DDBJ whole genome shotgun (WGS) entry which is preliminary data.</text>
</comment>
<name>A0AAV0MH40_9ROSI</name>
<organism evidence="2 3">
    <name type="scientific">Linum tenue</name>
    <dbReference type="NCBI Taxonomy" id="586396"/>
    <lineage>
        <taxon>Eukaryota</taxon>
        <taxon>Viridiplantae</taxon>
        <taxon>Streptophyta</taxon>
        <taxon>Embryophyta</taxon>
        <taxon>Tracheophyta</taxon>
        <taxon>Spermatophyta</taxon>
        <taxon>Magnoliopsida</taxon>
        <taxon>eudicotyledons</taxon>
        <taxon>Gunneridae</taxon>
        <taxon>Pentapetalae</taxon>
        <taxon>rosids</taxon>
        <taxon>fabids</taxon>
        <taxon>Malpighiales</taxon>
        <taxon>Linaceae</taxon>
        <taxon>Linum</taxon>
    </lineage>
</organism>
<dbReference type="AlphaFoldDB" id="A0AAV0MH40"/>